<evidence type="ECO:0000256" key="6">
    <source>
        <dbReference type="ARBA" id="ARBA00022490"/>
    </source>
</evidence>
<dbReference type="EMBL" id="VDLU01000001">
    <property type="protein sequence ID" value="TNJ30077.1"/>
    <property type="molecule type" value="Genomic_DNA"/>
</dbReference>
<dbReference type="AlphaFoldDB" id="A0A4Z1TA23"/>
<dbReference type="GO" id="GO:0005634">
    <property type="term" value="C:nucleus"/>
    <property type="evidence" value="ECO:0007669"/>
    <property type="project" value="UniProtKB-SubCell"/>
</dbReference>
<evidence type="ECO:0000313" key="14">
    <source>
        <dbReference type="Proteomes" id="UP000315496"/>
    </source>
</evidence>
<dbReference type="EC" id="2.3.1.257" evidence="4"/>
<evidence type="ECO:0000256" key="11">
    <source>
        <dbReference type="ARBA" id="ARBA00049524"/>
    </source>
</evidence>
<evidence type="ECO:0000313" key="13">
    <source>
        <dbReference type="EMBL" id="TNJ30077.1"/>
    </source>
</evidence>
<dbReference type="OrthoDB" id="424551at2759"/>
<dbReference type="Pfam" id="PF00583">
    <property type="entry name" value="Acetyltransf_1"/>
    <property type="match status" value="1"/>
</dbReference>
<accession>A0A4Z1TA23</accession>
<comment type="caution">
    <text evidence="13">The sequence shown here is derived from an EMBL/GenBank/DDBJ whole genome shotgun (WGS) entry which is preliminary data.</text>
</comment>
<dbReference type="InterPro" id="IPR016181">
    <property type="entry name" value="Acyl_CoA_acyltransferase"/>
</dbReference>
<evidence type="ECO:0000256" key="7">
    <source>
        <dbReference type="ARBA" id="ARBA00022679"/>
    </source>
</evidence>
<evidence type="ECO:0000256" key="1">
    <source>
        <dbReference type="ARBA" id="ARBA00004123"/>
    </source>
</evidence>
<dbReference type="Gene3D" id="3.40.630.30">
    <property type="match status" value="1"/>
</dbReference>
<dbReference type="InterPro" id="IPR000182">
    <property type="entry name" value="GNAT_dom"/>
</dbReference>
<organism evidence="13 14">
    <name type="scientific">Giardia muris</name>
    <dbReference type="NCBI Taxonomy" id="5742"/>
    <lineage>
        <taxon>Eukaryota</taxon>
        <taxon>Metamonada</taxon>
        <taxon>Diplomonadida</taxon>
        <taxon>Hexamitidae</taxon>
        <taxon>Giardiinae</taxon>
        <taxon>Giardia</taxon>
    </lineage>
</organism>
<evidence type="ECO:0000256" key="5">
    <source>
        <dbReference type="ARBA" id="ARBA00015043"/>
    </source>
</evidence>
<dbReference type="InterPro" id="IPR039949">
    <property type="entry name" value="NAA40"/>
</dbReference>
<evidence type="ECO:0000256" key="9">
    <source>
        <dbReference type="ARBA" id="ARBA00023315"/>
    </source>
</evidence>
<feature type="domain" description="N-acetyltransferase" evidence="12">
    <location>
        <begin position="34"/>
        <end position="186"/>
    </location>
</feature>
<dbReference type="SUPFAM" id="SSF55729">
    <property type="entry name" value="Acyl-CoA N-acyltransferases (Nat)"/>
    <property type="match status" value="1"/>
</dbReference>
<evidence type="ECO:0000256" key="8">
    <source>
        <dbReference type="ARBA" id="ARBA00023242"/>
    </source>
</evidence>
<dbReference type="Proteomes" id="UP000315496">
    <property type="component" value="Chromosome 1"/>
</dbReference>
<dbReference type="CDD" id="cd04301">
    <property type="entry name" value="NAT_SF"/>
    <property type="match status" value="1"/>
</dbReference>
<comment type="subcellular location">
    <subcellularLocation>
        <location evidence="2">Cytoplasm</location>
    </subcellularLocation>
    <subcellularLocation>
        <location evidence="1">Nucleus</location>
    </subcellularLocation>
</comment>
<dbReference type="PANTHER" id="PTHR20531:SF1">
    <property type="entry name" value="N-ALPHA-ACETYLTRANSFERASE 40"/>
    <property type="match status" value="1"/>
</dbReference>
<comment type="similarity">
    <text evidence="3">Belongs to the acetyltransferase family. NAA40 subfamily.</text>
</comment>
<dbReference type="GO" id="GO:0005737">
    <property type="term" value="C:cytoplasm"/>
    <property type="evidence" value="ECO:0007669"/>
    <property type="project" value="UniProtKB-SubCell"/>
</dbReference>
<dbReference type="PROSITE" id="PS51186">
    <property type="entry name" value="GNAT"/>
    <property type="match status" value="1"/>
</dbReference>
<gene>
    <name evidence="13" type="ORF">GMRT_10368</name>
</gene>
<keyword evidence="9" id="KW-0012">Acyltransferase</keyword>
<keyword evidence="14" id="KW-1185">Reference proteome</keyword>
<reference evidence="13 14" key="1">
    <citation type="submission" date="2019-05" db="EMBL/GenBank/DDBJ databases">
        <title>The compact genome of Giardia muris reveals important steps in the evolution of intestinal protozoan parasites.</title>
        <authorList>
            <person name="Xu F."/>
            <person name="Jimenez-Gonzalez A."/>
            <person name="Einarsson E."/>
            <person name="Astvaldsson A."/>
            <person name="Peirasmaki D."/>
            <person name="Eckmann L."/>
            <person name="Andersson J.O."/>
            <person name="Svard S.G."/>
            <person name="Jerlstrom-Hultqvist J."/>
        </authorList>
    </citation>
    <scope>NUCLEOTIDE SEQUENCE [LARGE SCALE GENOMIC DNA]</scope>
    <source>
        <strain evidence="13 14">Roberts-Thomson</strain>
    </source>
</reference>
<keyword evidence="6" id="KW-0963">Cytoplasm</keyword>
<comment type="catalytic activity">
    <reaction evidence="11">
        <text>N-terminal L-seryl-[histone H4] + acetyl-CoA = N-terminal N(alpha)-acetyl-L-seryl-[histone H4] + CoA + H(+)</text>
        <dbReference type="Rhea" id="RHEA:50596"/>
        <dbReference type="Rhea" id="RHEA-COMP:12740"/>
        <dbReference type="Rhea" id="RHEA-COMP:12743"/>
        <dbReference type="ChEBI" id="CHEBI:15378"/>
        <dbReference type="ChEBI" id="CHEBI:57287"/>
        <dbReference type="ChEBI" id="CHEBI:57288"/>
        <dbReference type="ChEBI" id="CHEBI:64738"/>
        <dbReference type="ChEBI" id="CHEBI:83690"/>
        <dbReference type="EC" id="2.3.1.257"/>
    </reaction>
</comment>
<name>A0A4Z1TA23_GIAMU</name>
<keyword evidence="7 13" id="KW-0808">Transferase</keyword>
<evidence type="ECO:0000256" key="4">
    <source>
        <dbReference type="ARBA" id="ARBA00012950"/>
    </source>
</evidence>
<dbReference type="GO" id="GO:0010485">
    <property type="term" value="F:histone H4 acetyltransferase activity"/>
    <property type="evidence" value="ECO:0007669"/>
    <property type="project" value="InterPro"/>
</dbReference>
<proteinExistence type="inferred from homology"/>
<keyword evidence="8" id="KW-0539">Nucleus</keyword>
<sequence>MGYTYVQLAFKRLRGLQGEHGPFRLFLSTALNTSIITKLVKLTTENMCEVHYEPITKTSVRRNIVHRYGFVLLAGTSSTDNSNEEVIGYAAFRAIKEYEERRLYIWELQVKEGYRSQGLGTQLLEVLTSLGRVAFTDVGVPNRFSLAVTCSQRNPSALCFYTQRGFINAPESDENQPYLILIKKVSSARKKDEKEGCQ</sequence>
<comment type="catalytic activity">
    <reaction evidence="10">
        <text>N-terminal L-seryl-[histone H2A] + acetyl-CoA = N-terminal N(alpha)-acetyl-L-seryl-[histone H2A] + CoA + H(+)</text>
        <dbReference type="Rhea" id="RHEA:50600"/>
        <dbReference type="Rhea" id="RHEA-COMP:12742"/>
        <dbReference type="Rhea" id="RHEA-COMP:12744"/>
        <dbReference type="ChEBI" id="CHEBI:15378"/>
        <dbReference type="ChEBI" id="CHEBI:57287"/>
        <dbReference type="ChEBI" id="CHEBI:57288"/>
        <dbReference type="ChEBI" id="CHEBI:64738"/>
        <dbReference type="ChEBI" id="CHEBI:83690"/>
        <dbReference type="EC" id="2.3.1.257"/>
    </reaction>
</comment>
<dbReference type="GO" id="GO:0043998">
    <property type="term" value="F:histone H2A acetyltransferase activity"/>
    <property type="evidence" value="ECO:0007669"/>
    <property type="project" value="InterPro"/>
</dbReference>
<protein>
    <recommendedName>
        <fullName evidence="5">N-alpha-acetyltransferase 40</fullName>
        <ecNumber evidence="4">2.3.1.257</ecNumber>
    </recommendedName>
</protein>
<evidence type="ECO:0000259" key="12">
    <source>
        <dbReference type="PROSITE" id="PS51186"/>
    </source>
</evidence>
<dbReference type="GO" id="GO:1990189">
    <property type="term" value="F:protein N-terminal-serine acetyltransferase activity"/>
    <property type="evidence" value="ECO:0007669"/>
    <property type="project" value="UniProtKB-EC"/>
</dbReference>
<dbReference type="PANTHER" id="PTHR20531">
    <property type="entry name" value="N-ALPHA-ACETYLTRANSFERASE 40"/>
    <property type="match status" value="1"/>
</dbReference>
<evidence type="ECO:0000256" key="10">
    <source>
        <dbReference type="ARBA" id="ARBA00047821"/>
    </source>
</evidence>
<dbReference type="VEuPathDB" id="GiardiaDB:GMRT_10368"/>
<evidence type="ECO:0000256" key="2">
    <source>
        <dbReference type="ARBA" id="ARBA00004496"/>
    </source>
</evidence>
<evidence type="ECO:0000256" key="3">
    <source>
        <dbReference type="ARBA" id="ARBA00008870"/>
    </source>
</evidence>